<organism evidence="5 6">
    <name type="scientific">Paraphoma chrysanthemicola</name>
    <dbReference type="NCBI Taxonomy" id="798071"/>
    <lineage>
        <taxon>Eukaryota</taxon>
        <taxon>Fungi</taxon>
        <taxon>Dikarya</taxon>
        <taxon>Ascomycota</taxon>
        <taxon>Pezizomycotina</taxon>
        <taxon>Dothideomycetes</taxon>
        <taxon>Pleosporomycetidae</taxon>
        <taxon>Pleosporales</taxon>
        <taxon>Pleosporineae</taxon>
        <taxon>Phaeosphaeriaceae</taxon>
        <taxon>Paraphoma</taxon>
    </lineage>
</organism>
<protein>
    <submittedName>
        <fullName evidence="5">Threonine dehydratase</fullName>
    </submittedName>
</protein>
<dbReference type="InterPro" id="IPR001926">
    <property type="entry name" value="TrpB-like_PALP"/>
</dbReference>
<dbReference type="InterPro" id="IPR036052">
    <property type="entry name" value="TrpB-like_PALP_sf"/>
</dbReference>
<dbReference type="PANTHER" id="PTHR48078:SF6">
    <property type="entry name" value="L-THREONINE DEHYDRATASE CATABOLIC TDCB"/>
    <property type="match status" value="1"/>
</dbReference>
<sequence length="322" mass="33856">MSNSITETAASVVQARSRIRSHIYQTPLLPARHIGKSNNSTVLLKAENFQHTGSFKFRGAMSKLSAQSSDVRLITASSGNHGIAAACAAQTLSRDVTVVLPETVVKAKLEKIKAYGVNVILHGGETGLAEQYAQHLAATEGYTYISPYNDPNIVAGQGTIGLEILEQCEHVDNVFVAMGGGGLISGIGSVMKSFSPRTKIYGVSATNTKALAASMAAGRVVETEHLPTLADGVAGGMDVGSITLPLAMAVVDEVLECTEEEIRSALRTLAYEENLIVEGSAALALAGYEKASADVAGQTSVLIMCGANVDRDFVRKEIFGLR</sequence>
<dbReference type="GO" id="GO:0030170">
    <property type="term" value="F:pyridoxal phosphate binding"/>
    <property type="evidence" value="ECO:0007669"/>
    <property type="project" value="InterPro"/>
</dbReference>
<dbReference type="CDD" id="cd01562">
    <property type="entry name" value="Thr-dehyd"/>
    <property type="match status" value="1"/>
</dbReference>
<evidence type="ECO:0000313" key="5">
    <source>
        <dbReference type="EMBL" id="KAH7093478.1"/>
    </source>
</evidence>
<comment type="cofactor">
    <cofactor evidence="1">
        <name>pyridoxal 5'-phosphate</name>
        <dbReference type="ChEBI" id="CHEBI:597326"/>
    </cofactor>
</comment>
<evidence type="ECO:0000256" key="1">
    <source>
        <dbReference type="ARBA" id="ARBA00001933"/>
    </source>
</evidence>
<dbReference type="GO" id="GO:0006565">
    <property type="term" value="P:L-serine catabolic process"/>
    <property type="evidence" value="ECO:0007669"/>
    <property type="project" value="TreeGrafter"/>
</dbReference>
<dbReference type="InterPro" id="IPR050147">
    <property type="entry name" value="Ser/Thr_Dehydratase"/>
</dbReference>
<dbReference type="Proteomes" id="UP000813461">
    <property type="component" value="Unassembled WGS sequence"/>
</dbReference>
<dbReference type="GO" id="GO:0003941">
    <property type="term" value="F:L-serine ammonia-lyase activity"/>
    <property type="evidence" value="ECO:0007669"/>
    <property type="project" value="TreeGrafter"/>
</dbReference>
<dbReference type="InterPro" id="IPR000634">
    <property type="entry name" value="Ser/Thr_deHydtase_PyrdxlP-BS"/>
</dbReference>
<gene>
    <name evidence="5" type="ORF">FB567DRAFT_174812</name>
</gene>
<comment type="caution">
    <text evidence="5">The sequence shown here is derived from an EMBL/GenBank/DDBJ whole genome shotgun (WGS) entry which is preliminary data.</text>
</comment>
<evidence type="ECO:0000256" key="2">
    <source>
        <dbReference type="ARBA" id="ARBA00022898"/>
    </source>
</evidence>
<dbReference type="Gene3D" id="3.40.50.1100">
    <property type="match status" value="2"/>
</dbReference>
<dbReference type="GO" id="GO:0009097">
    <property type="term" value="P:isoleucine biosynthetic process"/>
    <property type="evidence" value="ECO:0007669"/>
    <property type="project" value="TreeGrafter"/>
</dbReference>
<dbReference type="SUPFAM" id="SSF53686">
    <property type="entry name" value="Tryptophan synthase beta subunit-like PLP-dependent enzymes"/>
    <property type="match status" value="1"/>
</dbReference>
<evidence type="ECO:0000256" key="3">
    <source>
        <dbReference type="ARBA" id="ARBA00023239"/>
    </source>
</evidence>
<keyword evidence="6" id="KW-1185">Reference proteome</keyword>
<dbReference type="PANTHER" id="PTHR48078">
    <property type="entry name" value="THREONINE DEHYDRATASE, MITOCHONDRIAL-RELATED"/>
    <property type="match status" value="1"/>
</dbReference>
<evidence type="ECO:0000259" key="4">
    <source>
        <dbReference type="Pfam" id="PF00291"/>
    </source>
</evidence>
<evidence type="ECO:0000313" key="6">
    <source>
        <dbReference type="Proteomes" id="UP000813461"/>
    </source>
</evidence>
<dbReference type="GO" id="GO:0006567">
    <property type="term" value="P:L-threonine catabolic process"/>
    <property type="evidence" value="ECO:0007669"/>
    <property type="project" value="TreeGrafter"/>
</dbReference>
<dbReference type="OrthoDB" id="271064at2759"/>
<reference evidence="5" key="1">
    <citation type="journal article" date="2021" name="Nat. Commun.">
        <title>Genetic determinants of endophytism in the Arabidopsis root mycobiome.</title>
        <authorList>
            <person name="Mesny F."/>
            <person name="Miyauchi S."/>
            <person name="Thiergart T."/>
            <person name="Pickel B."/>
            <person name="Atanasova L."/>
            <person name="Karlsson M."/>
            <person name="Huettel B."/>
            <person name="Barry K.W."/>
            <person name="Haridas S."/>
            <person name="Chen C."/>
            <person name="Bauer D."/>
            <person name="Andreopoulos W."/>
            <person name="Pangilinan J."/>
            <person name="LaButti K."/>
            <person name="Riley R."/>
            <person name="Lipzen A."/>
            <person name="Clum A."/>
            <person name="Drula E."/>
            <person name="Henrissat B."/>
            <person name="Kohler A."/>
            <person name="Grigoriev I.V."/>
            <person name="Martin F.M."/>
            <person name="Hacquard S."/>
        </authorList>
    </citation>
    <scope>NUCLEOTIDE SEQUENCE</scope>
    <source>
        <strain evidence="5">MPI-SDFR-AT-0120</strain>
    </source>
</reference>
<accession>A0A8K0RIJ0</accession>
<dbReference type="PROSITE" id="PS00165">
    <property type="entry name" value="DEHYDRATASE_SER_THR"/>
    <property type="match status" value="1"/>
</dbReference>
<dbReference type="Pfam" id="PF00291">
    <property type="entry name" value="PALP"/>
    <property type="match status" value="1"/>
</dbReference>
<dbReference type="EMBL" id="JAGMVJ010000002">
    <property type="protein sequence ID" value="KAH7093478.1"/>
    <property type="molecule type" value="Genomic_DNA"/>
</dbReference>
<dbReference type="AlphaFoldDB" id="A0A8K0RIJ0"/>
<keyword evidence="2" id="KW-0663">Pyridoxal phosphate</keyword>
<dbReference type="GO" id="GO:0004794">
    <property type="term" value="F:threonine deaminase activity"/>
    <property type="evidence" value="ECO:0007669"/>
    <property type="project" value="TreeGrafter"/>
</dbReference>
<proteinExistence type="predicted"/>
<feature type="domain" description="Tryptophan synthase beta chain-like PALP" evidence="4">
    <location>
        <begin position="19"/>
        <end position="306"/>
    </location>
</feature>
<keyword evidence="3" id="KW-0456">Lyase</keyword>
<name>A0A8K0RIJ0_9PLEO</name>